<keyword evidence="1" id="KW-0238">DNA-binding</keyword>
<proteinExistence type="predicted"/>
<protein>
    <submittedName>
        <fullName evidence="1">DNA-binding protein</fullName>
    </submittedName>
</protein>
<organism evidence="1 2">
    <name type="scientific">Senegalimassilia anaerobia</name>
    <dbReference type="NCBI Taxonomy" id="1473216"/>
    <lineage>
        <taxon>Bacteria</taxon>
        <taxon>Bacillati</taxon>
        <taxon>Actinomycetota</taxon>
        <taxon>Coriobacteriia</taxon>
        <taxon>Coriobacteriales</taxon>
        <taxon>Coriobacteriaceae</taxon>
        <taxon>Senegalimassilia</taxon>
    </lineage>
</organism>
<evidence type="ECO:0000313" key="1">
    <source>
        <dbReference type="EMBL" id="RDB57503.1"/>
    </source>
</evidence>
<dbReference type="Proteomes" id="UP000253792">
    <property type="component" value="Unassembled WGS sequence"/>
</dbReference>
<dbReference type="STRING" id="1034345.GCA_000236865_01342"/>
<reference evidence="1 2" key="1">
    <citation type="journal article" date="2018" name="Elife">
        <title>Discovery and characterization of a prevalent human gut bacterial enzyme sufficient for the inactivation of a family of plant toxins.</title>
        <authorList>
            <person name="Koppel N."/>
            <person name="Bisanz J.E."/>
            <person name="Pandelia M.E."/>
            <person name="Turnbaugh P.J."/>
            <person name="Balskus E.P."/>
        </authorList>
    </citation>
    <scope>NUCLEOTIDE SEQUENCE [LARGE SCALE GENOMIC DNA]</scope>
    <source>
        <strain evidence="2">anaerobia AP69FAA</strain>
    </source>
</reference>
<comment type="caution">
    <text evidence="1">The sequence shown here is derived from an EMBL/GenBank/DDBJ whole genome shotgun (WGS) entry which is preliminary data.</text>
</comment>
<dbReference type="Pfam" id="PF07751">
    <property type="entry name" value="Abi_2"/>
    <property type="match status" value="1"/>
</dbReference>
<dbReference type="OrthoDB" id="5363652at2"/>
<name>A0A369LCZ1_9ACTN</name>
<gene>
    <name evidence="1" type="ORF">C1880_01410</name>
</gene>
<accession>A0A369LCZ1</accession>
<evidence type="ECO:0000313" key="2">
    <source>
        <dbReference type="Proteomes" id="UP000253792"/>
    </source>
</evidence>
<keyword evidence="2" id="KW-1185">Reference proteome</keyword>
<sequence>MAETDGIKQRKALLTTNQQIEHLKSKGVTFKLCSEKDAAEYLANHTYFFKIAAYRILFEKRIGGQYDGQYVNLDFGHLKALASLDRDLRYALLPLTLDVEHAARTKLVCITTERNNEDGYTIARDYMASLNHSERRRREGEISMMSRDLFCGDLVRKYGSPADMPIWVLMELFSFGSFIDLYLYCAERWGNEEMRHEHYMLRQAKSVRNACAHSSDMLNGIAVVDTTVGTDSAVLSALAQAGISHRVRTGRMRNPRIRQIVTLMYLHTKLVPEGSGKRKAASDLVNLKKQLSETADLAPSNDIIRSCAAFLTKVIDSWFR</sequence>
<dbReference type="EMBL" id="PPTP01000001">
    <property type="protein sequence ID" value="RDB57503.1"/>
    <property type="molecule type" value="Genomic_DNA"/>
</dbReference>
<dbReference type="InterPro" id="IPR011664">
    <property type="entry name" value="Abi_system_AbiD/AbiF-like"/>
</dbReference>
<dbReference type="RefSeq" id="WP_114619994.1">
    <property type="nucleotide sequence ID" value="NZ_CAUATA010000039.1"/>
</dbReference>
<dbReference type="AlphaFoldDB" id="A0A369LCZ1"/>
<dbReference type="GO" id="GO:0003677">
    <property type="term" value="F:DNA binding"/>
    <property type="evidence" value="ECO:0007669"/>
    <property type="project" value="UniProtKB-KW"/>
</dbReference>